<evidence type="ECO:0008006" key="4">
    <source>
        <dbReference type="Google" id="ProtNLM"/>
    </source>
</evidence>
<reference evidence="2 3" key="1">
    <citation type="journal article" date="2023" name="Antonie Van Leeuwenhoek">
        <title>Mesoterricola silvestris gen. nov., sp. nov., Mesoterricola sediminis sp. nov., Geothrix oryzae sp. nov., Geothrix edaphica sp. nov., Geothrix rubra sp. nov., and Geothrix limicola sp. nov., six novel members of Acidobacteriota isolated from soils.</title>
        <authorList>
            <person name="Itoh H."/>
            <person name="Sugisawa Y."/>
            <person name="Mise K."/>
            <person name="Xu Z."/>
            <person name="Kuniyasu M."/>
            <person name="Ushijima N."/>
            <person name="Kawano K."/>
            <person name="Kobayashi E."/>
            <person name="Shiratori Y."/>
            <person name="Masuda Y."/>
            <person name="Senoo K."/>
        </authorList>
    </citation>
    <scope>NUCLEOTIDE SEQUENCE [LARGE SCALE GENOMIC DNA]</scope>
    <source>
        <strain evidence="2 3">Red804</strain>
    </source>
</reference>
<dbReference type="EMBL" id="BSDE01000003">
    <property type="protein sequence ID" value="GLH73120.1"/>
    <property type="molecule type" value="Genomic_DNA"/>
</dbReference>
<protein>
    <recommendedName>
        <fullName evidence="4">Outer membrane protein beta-barrel domain-containing protein</fullName>
    </recommendedName>
</protein>
<proteinExistence type="predicted"/>
<name>A0ABQ5QE48_9BACT</name>
<keyword evidence="3" id="KW-1185">Reference proteome</keyword>
<comment type="caution">
    <text evidence="2">The sequence shown here is derived from an EMBL/GenBank/DDBJ whole genome shotgun (WGS) entry which is preliminary data.</text>
</comment>
<dbReference type="RefSeq" id="WP_285573749.1">
    <property type="nucleotide sequence ID" value="NZ_BSDE01000003.1"/>
</dbReference>
<organism evidence="2 3">
    <name type="scientific">Geothrix limicola</name>
    <dbReference type="NCBI Taxonomy" id="2927978"/>
    <lineage>
        <taxon>Bacteria</taxon>
        <taxon>Pseudomonadati</taxon>
        <taxon>Acidobacteriota</taxon>
        <taxon>Holophagae</taxon>
        <taxon>Holophagales</taxon>
        <taxon>Holophagaceae</taxon>
        <taxon>Geothrix</taxon>
    </lineage>
</organism>
<accession>A0ABQ5QE48</accession>
<sequence>MIRSTLLVALAAGLVGLPARSAETPFQMGLALRTGYSLSTQDHLNPSLFGLGLSGDYALSSTQTLRGELAYFYEAGRTYRTDFLPAAPGQAQPDPTKSADVRKNKLEGLTLRLSGIQALSSGWSMQGGLQIGNSRFTQEYIGNTIDANRLYQDTYNGVPVKSALKLSPFAGLQYDIDRDGAVELNLIGLSYTAIEFQHTPGAPLVSGDLTRPGSHLVYAGDHLEERSRMRLAVEFSYRFRF</sequence>
<feature type="chain" id="PRO_5045678506" description="Outer membrane protein beta-barrel domain-containing protein" evidence="1">
    <location>
        <begin position="22"/>
        <end position="241"/>
    </location>
</feature>
<gene>
    <name evidence="2" type="ORF">GETHLI_16220</name>
</gene>
<keyword evidence="1" id="KW-0732">Signal</keyword>
<evidence type="ECO:0000313" key="3">
    <source>
        <dbReference type="Proteomes" id="UP001165069"/>
    </source>
</evidence>
<evidence type="ECO:0000313" key="2">
    <source>
        <dbReference type="EMBL" id="GLH73120.1"/>
    </source>
</evidence>
<feature type="signal peptide" evidence="1">
    <location>
        <begin position="1"/>
        <end position="21"/>
    </location>
</feature>
<dbReference type="Proteomes" id="UP001165069">
    <property type="component" value="Unassembled WGS sequence"/>
</dbReference>
<evidence type="ECO:0000256" key="1">
    <source>
        <dbReference type="SAM" id="SignalP"/>
    </source>
</evidence>